<feature type="compositionally biased region" description="Basic and acidic residues" evidence="4">
    <location>
        <begin position="260"/>
        <end position="271"/>
    </location>
</feature>
<evidence type="ECO:0000256" key="5">
    <source>
        <dbReference type="SAM" id="Phobius"/>
    </source>
</evidence>
<sequence length="344" mass="37153">MKLKPLAEQVILITGATSGIGLTTARMAARKGAKVVLVARNRQALEELTDELNASGNKAIFSEVDVSDEAALQQAATAAIQRFGRIDTWVNNAGVSIYGKITEISMEDQRRLFETNFWGVVLGSRIAVQHLAARGGAIINIGSVLSDRAISLQGTYSASKHAVKGFTDALRMELEQDNLPISVTLIKPSAINTPYPQHAKNYQEKEATLPPPVFAPDLVAEAILHCAENSVRDFTVGEGKLLGAMGQVAPRLMDKMMEKDMSKRQFKDEPKPSSQPDGLYQTQSALQERGEYEGMVLENSLLQKAKLNPVLAGVALVGGGVALAALLSGKKKQIHTDETEDIDF</sequence>
<feature type="region of interest" description="Disordered" evidence="4">
    <location>
        <begin position="260"/>
        <end position="280"/>
    </location>
</feature>
<keyword evidence="5" id="KW-0472">Membrane</keyword>
<dbReference type="PROSITE" id="PS00061">
    <property type="entry name" value="ADH_SHORT"/>
    <property type="match status" value="1"/>
</dbReference>
<feature type="transmembrane region" description="Helical" evidence="5">
    <location>
        <begin position="307"/>
        <end position="327"/>
    </location>
</feature>
<keyword evidence="2" id="KW-0560">Oxidoreductase</keyword>
<dbReference type="InterPro" id="IPR036291">
    <property type="entry name" value="NAD(P)-bd_dom_sf"/>
</dbReference>
<proteinExistence type="inferred from homology"/>
<keyword evidence="5" id="KW-0812">Transmembrane</keyword>
<keyword evidence="7" id="KW-1185">Reference proteome</keyword>
<name>A0ABT8R098_9BACT</name>
<evidence type="ECO:0000256" key="4">
    <source>
        <dbReference type="SAM" id="MobiDB-lite"/>
    </source>
</evidence>
<dbReference type="InterPro" id="IPR020904">
    <property type="entry name" value="Sc_DH/Rdtase_CS"/>
</dbReference>
<evidence type="ECO:0000313" key="7">
    <source>
        <dbReference type="Proteomes" id="UP001168528"/>
    </source>
</evidence>
<dbReference type="InterPro" id="IPR002347">
    <property type="entry name" value="SDR_fam"/>
</dbReference>
<dbReference type="NCBIfam" id="NF005495">
    <property type="entry name" value="PRK07109.1"/>
    <property type="match status" value="1"/>
</dbReference>
<dbReference type="PRINTS" id="PR00081">
    <property type="entry name" value="GDHRDH"/>
</dbReference>
<keyword evidence="5" id="KW-1133">Transmembrane helix</keyword>
<dbReference type="PRINTS" id="PR00080">
    <property type="entry name" value="SDRFAMILY"/>
</dbReference>
<comment type="similarity">
    <text evidence="1 3">Belongs to the short-chain dehydrogenases/reductases (SDR) family.</text>
</comment>
<dbReference type="EMBL" id="JAUKPO010000001">
    <property type="protein sequence ID" value="MDO1444834.1"/>
    <property type="molecule type" value="Genomic_DNA"/>
</dbReference>
<gene>
    <name evidence="6" type="ORF">Q0590_01160</name>
</gene>
<dbReference type="Pfam" id="PF00106">
    <property type="entry name" value="adh_short"/>
    <property type="match status" value="1"/>
</dbReference>
<dbReference type="PANTHER" id="PTHR44196:SF1">
    <property type="entry name" value="DEHYDROGENASE_REDUCTASE SDR FAMILY MEMBER 7B"/>
    <property type="match status" value="1"/>
</dbReference>
<dbReference type="SUPFAM" id="SSF51735">
    <property type="entry name" value="NAD(P)-binding Rossmann-fold domains"/>
    <property type="match status" value="1"/>
</dbReference>
<evidence type="ECO:0000256" key="2">
    <source>
        <dbReference type="ARBA" id="ARBA00023002"/>
    </source>
</evidence>
<evidence type="ECO:0000256" key="1">
    <source>
        <dbReference type="ARBA" id="ARBA00006484"/>
    </source>
</evidence>
<dbReference type="RefSeq" id="WP_302035636.1">
    <property type="nucleotide sequence ID" value="NZ_JAUKPO010000001.1"/>
</dbReference>
<evidence type="ECO:0000256" key="3">
    <source>
        <dbReference type="RuleBase" id="RU000363"/>
    </source>
</evidence>
<dbReference type="CDD" id="cd05360">
    <property type="entry name" value="SDR_c3"/>
    <property type="match status" value="1"/>
</dbReference>
<dbReference type="PANTHER" id="PTHR44196">
    <property type="entry name" value="DEHYDROGENASE/REDUCTASE SDR FAMILY MEMBER 7B"/>
    <property type="match status" value="1"/>
</dbReference>
<dbReference type="Gene3D" id="3.40.50.720">
    <property type="entry name" value="NAD(P)-binding Rossmann-like Domain"/>
    <property type="match status" value="1"/>
</dbReference>
<evidence type="ECO:0000313" key="6">
    <source>
        <dbReference type="EMBL" id="MDO1444834.1"/>
    </source>
</evidence>
<dbReference type="Proteomes" id="UP001168528">
    <property type="component" value="Unassembled WGS sequence"/>
</dbReference>
<organism evidence="6 7">
    <name type="scientific">Rhodocytophaga aerolata</name>
    <dbReference type="NCBI Taxonomy" id="455078"/>
    <lineage>
        <taxon>Bacteria</taxon>
        <taxon>Pseudomonadati</taxon>
        <taxon>Bacteroidota</taxon>
        <taxon>Cytophagia</taxon>
        <taxon>Cytophagales</taxon>
        <taxon>Rhodocytophagaceae</taxon>
        <taxon>Rhodocytophaga</taxon>
    </lineage>
</organism>
<protein>
    <submittedName>
        <fullName evidence="6">SDR family oxidoreductase</fullName>
    </submittedName>
</protein>
<reference evidence="6" key="1">
    <citation type="submission" date="2023-07" db="EMBL/GenBank/DDBJ databases">
        <title>The genome sequence of Rhodocytophaga aerolata KACC 12507.</title>
        <authorList>
            <person name="Zhang X."/>
        </authorList>
    </citation>
    <scope>NUCLEOTIDE SEQUENCE</scope>
    <source>
        <strain evidence="6">KACC 12507</strain>
    </source>
</reference>
<accession>A0ABT8R098</accession>
<comment type="caution">
    <text evidence="6">The sequence shown here is derived from an EMBL/GenBank/DDBJ whole genome shotgun (WGS) entry which is preliminary data.</text>
</comment>